<dbReference type="InterPro" id="IPR007694">
    <property type="entry name" value="DNA_helicase_DnaB-like_C"/>
</dbReference>
<dbReference type="InterPro" id="IPR007693">
    <property type="entry name" value="DNA_helicase_DnaB-like_N"/>
</dbReference>
<dbReference type="NCBIfam" id="TIGR00665">
    <property type="entry name" value="DnaB"/>
    <property type="match status" value="1"/>
</dbReference>
<comment type="caution">
    <text evidence="15">The sequence shown here is derived from an EMBL/GenBank/DDBJ whole genome shotgun (WGS) entry which is preliminary data.</text>
</comment>
<dbReference type="InterPro" id="IPR036185">
    <property type="entry name" value="DNA_heli_DnaB-like_N_sf"/>
</dbReference>
<evidence type="ECO:0000256" key="12">
    <source>
        <dbReference type="RuleBase" id="RU362085"/>
    </source>
</evidence>
<keyword evidence="4 12" id="KW-0547">Nucleotide-binding</keyword>
<evidence type="ECO:0000313" key="15">
    <source>
        <dbReference type="EMBL" id="GGA46439.1"/>
    </source>
</evidence>
<keyword evidence="2 12" id="KW-0639">Primosome</keyword>
<dbReference type="InterPro" id="IPR027417">
    <property type="entry name" value="P-loop_NTPase"/>
</dbReference>
<feature type="domain" description="SF4 helicase" evidence="14">
    <location>
        <begin position="179"/>
        <end position="443"/>
    </location>
</feature>
<keyword evidence="6 12" id="KW-0347">Helicase</keyword>
<accession>A0ABQ1GMB8</accession>
<evidence type="ECO:0000259" key="13">
    <source>
        <dbReference type="PROSITE" id="PS50404"/>
    </source>
</evidence>
<evidence type="ECO:0000256" key="5">
    <source>
        <dbReference type="ARBA" id="ARBA00022801"/>
    </source>
</evidence>
<keyword evidence="3 12" id="KW-0235">DNA replication</keyword>
<evidence type="ECO:0000256" key="10">
    <source>
        <dbReference type="ARBA" id="ARBA00048954"/>
    </source>
</evidence>
<dbReference type="EC" id="5.6.2.3" evidence="11 12"/>
<dbReference type="InterPro" id="IPR004045">
    <property type="entry name" value="Glutathione_S-Trfase_N"/>
</dbReference>
<dbReference type="Pfam" id="PF00772">
    <property type="entry name" value="DnaB"/>
    <property type="match status" value="1"/>
</dbReference>
<keyword evidence="9" id="KW-0413">Isomerase</keyword>
<reference evidence="16" key="1">
    <citation type="journal article" date="2019" name="Int. J. Syst. Evol. Microbiol.">
        <title>The Global Catalogue of Microorganisms (GCM) 10K type strain sequencing project: providing services to taxonomists for standard genome sequencing and annotation.</title>
        <authorList>
            <consortium name="The Broad Institute Genomics Platform"/>
            <consortium name="The Broad Institute Genome Sequencing Center for Infectious Disease"/>
            <person name="Wu L."/>
            <person name="Ma J."/>
        </authorList>
    </citation>
    <scope>NUCLEOTIDE SEQUENCE [LARGE SCALE GENOMIC DNA]</scope>
    <source>
        <strain evidence="16">CGMCC 1.12404</strain>
    </source>
</reference>
<comment type="function">
    <text evidence="12">The main replicative DNA helicase, it participates in initiation and elongation during chromosome replication. Travels ahead of the DNA replisome, separating dsDNA into templates for DNA synthesis. A processive ATP-dependent 5'-3' DNA helicase it has DNA-dependent ATPase activity.</text>
</comment>
<dbReference type="Gene3D" id="1.10.860.10">
    <property type="entry name" value="DNAb Helicase, Chain A"/>
    <property type="match status" value="1"/>
</dbReference>
<sequence length="449" mass="50360">MSELFADRMPPHNQEAEQAVLGAILIEPSVLVTVLERIRPEDFYRQAHQRLLQVIIDLNEQGEPIDLVTLTSALSDRKLLDEVGGVSYLTELAESVPTAANVDYYSRIVEEKSVLRRLIRTATEIATSGYTGGDEVAHVIDSAEKKILEISQRRIGKGFTPIREILMETYERIESLHYNKGKLTGIPSGYTDLDRMTSGFQKSDLIILAARPSMGKTAFSLNVAQNVAVRAGVPVAIFNLEMSAPQLVQRMLAAEGNIDAQVFRTGELAEEDWEKLTMAISSLSEAPIFIDDTPGVTVFEIRSKLRRLQAEHGLGMVLIDYLQLIEGKGRDSRQQEISEISRSLKLLARELNVPVIALSQLSRAVEQRQDKRPMLSDLRESGSIEQDADIVSFLYRDDYYNEDSEKKNIIEVILAKHRNGPVGKVELLFLKNYNKFLSLDLHHGQQENG</sequence>
<keyword evidence="8 12" id="KW-0238">DNA-binding</keyword>
<dbReference type="PROSITE" id="PS51199">
    <property type="entry name" value="SF4_HELICASE"/>
    <property type="match status" value="1"/>
</dbReference>
<dbReference type="Gene3D" id="3.40.50.300">
    <property type="entry name" value="P-loop containing nucleotide triphosphate hydrolases"/>
    <property type="match status" value="1"/>
</dbReference>
<dbReference type="Pfam" id="PF03796">
    <property type="entry name" value="DnaB_C"/>
    <property type="match status" value="1"/>
</dbReference>
<dbReference type="InterPro" id="IPR016136">
    <property type="entry name" value="DNA_helicase_N/primase_C"/>
</dbReference>
<dbReference type="SUPFAM" id="SSF48024">
    <property type="entry name" value="N-terminal domain of DnaB helicase"/>
    <property type="match status" value="1"/>
</dbReference>
<evidence type="ECO:0000256" key="4">
    <source>
        <dbReference type="ARBA" id="ARBA00022741"/>
    </source>
</evidence>
<keyword evidence="5 12" id="KW-0378">Hydrolase</keyword>
<evidence type="ECO:0000256" key="7">
    <source>
        <dbReference type="ARBA" id="ARBA00022840"/>
    </source>
</evidence>
<keyword evidence="7 12" id="KW-0067">ATP-binding</keyword>
<evidence type="ECO:0000256" key="11">
    <source>
        <dbReference type="NCBIfam" id="TIGR00665"/>
    </source>
</evidence>
<dbReference type="Proteomes" id="UP000617979">
    <property type="component" value="Unassembled WGS sequence"/>
</dbReference>
<dbReference type="RefSeq" id="WP_188432374.1">
    <property type="nucleotide sequence ID" value="NZ_BMEX01000005.1"/>
</dbReference>
<evidence type="ECO:0000256" key="1">
    <source>
        <dbReference type="ARBA" id="ARBA00008428"/>
    </source>
</evidence>
<dbReference type="SUPFAM" id="SSF52540">
    <property type="entry name" value="P-loop containing nucleoside triphosphate hydrolases"/>
    <property type="match status" value="1"/>
</dbReference>
<dbReference type="PANTHER" id="PTHR30153:SF2">
    <property type="entry name" value="REPLICATIVE DNA HELICASE"/>
    <property type="match status" value="1"/>
</dbReference>
<keyword evidence="16" id="KW-1185">Reference proteome</keyword>
<dbReference type="PROSITE" id="PS50404">
    <property type="entry name" value="GST_NTER"/>
    <property type="match status" value="1"/>
</dbReference>
<dbReference type="NCBIfam" id="NF004384">
    <property type="entry name" value="PRK05748.1"/>
    <property type="match status" value="1"/>
</dbReference>
<evidence type="ECO:0000256" key="2">
    <source>
        <dbReference type="ARBA" id="ARBA00022515"/>
    </source>
</evidence>
<evidence type="ECO:0000313" key="16">
    <source>
        <dbReference type="Proteomes" id="UP000617979"/>
    </source>
</evidence>
<dbReference type="PANTHER" id="PTHR30153">
    <property type="entry name" value="REPLICATIVE DNA HELICASE DNAB"/>
    <property type="match status" value="1"/>
</dbReference>
<feature type="domain" description="GST N-terminal" evidence="13">
    <location>
        <begin position="233"/>
        <end position="316"/>
    </location>
</feature>
<evidence type="ECO:0000256" key="3">
    <source>
        <dbReference type="ARBA" id="ARBA00022705"/>
    </source>
</evidence>
<dbReference type="GO" id="GO:0004386">
    <property type="term" value="F:helicase activity"/>
    <property type="evidence" value="ECO:0007669"/>
    <property type="project" value="UniProtKB-KW"/>
</dbReference>
<proteinExistence type="inferred from homology"/>
<dbReference type="EMBL" id="BMEX01000005">
    <property type="protein sequence ID" value="GGA46439.1"/>
    <property type="molecule type" value="Genomic_DNA"/>
</dbReference>
<evidence type="ECO:0000256" key="6">
    <source>
        <dbReference type="ARBA" id="ARBA00022806"/>
    </source>
</evidence>
<evidence type="ECO:0000256" key="9">
    <source>
        <dbReference type="ARBA" id="ARBA00023235"/>
    </source>
</evidence>
<evidence type="ECO:0000256" key="8">
    <source>
        <dbReference type="ARBA" id="ARBA00023125"/>
    </source>
</evidence>
<dbReference type="CDD" id="cd00984">
    <property type="entry name" value="DnaB_C"/>
    <property type="match status" value="1"/>
</dbReference>
<gene>
    <name evidence="15" type="primary">dnaC</name>
    <name evidence="15" type="ORF">GCM10007416_19500</name>
</gene>
<organism evidence="15 16">
    <name type="scientific">Kroppenstedtia guangzhouensis</name>
    <dbReference type="NCBI Taxonomy" id="1274356"/>
    <lineage>
        <taxon>Bacteria</taxon>
        <taxon>Bacillati</taxon>
        <taxon>Bacillota</taxon>
        <taxon>Bacilli</taxon>
        <taxon>Bacillales</taxon>
        <taxon>Thermoactinomycetaceae</taxon>
        <taxon>Kroppenstedtia</taxon>
    </lineage>
</organism>
<comment type="similarity">
    <text evidence="1 12">Belongs to the helicase family. DnaB subfamily.</text>
</comment>
<evidence type="ECO:0000259" key="14">
    <source>
        <dbReference type="PROSITE" id="PS51199"/>
    </source>
</evidence>
<protein>
    <recommendedName>
        <fullName evidence="11 12">Replicative DNA helicase</fullName>
        <ecNumber evidence="11 12">5.6.2.3</ecNumber>
    </recommendedName>
</protein>
<dbReference type="InterPro" id="IPR007692">
    <property type="entry name" value="DNA_helicase_DnaB"/>
</dbReference>
<comment type="catalytic activity">
    <reaction evidence="10 12">
        <text>ATP + H2O = ADP + phosphate + H(+)</text>
        <dbReference type="Rhea" id="RHEA:13065"/>
        <dbReference type="ChEBI" id="CHEBI:15377"/>
        <dbReference type="ChEBI" id="CHEBI:15378"/>
        <dbReference type="ChEBI" id="CHEBI:30616"/>
        <dbReference type="ChEBI" id="CHEBI:43474"/>
        <dbReference type="ChEBI" id="CHEBI:456216"/>
        <dbReference type="EC" id="5.6.2.3"/>
    </reaction>
</comment>
<name>A0ABQ1GMB8_9BACL</name>